<dbReference type="SUPFAM" id="SSF53098">
    <property type="entry name" value="Ribonuclease H-like"/>
    <property type="match status" value="1"/>
</dbReference>
<gene>
    <name evidence="2" type="ORF">PACLA_8A059476</name>
</gene>
<dbReference type="PANTHER" id="PTHR37984">
    <property type="entry name" value="PROTEIN CBG26694"/>
    <property type="match status" value="1"/>
</dbReference>
<organism evidence="2 3">
    <name type="scientific">Paramuricea clavata</name>
    <name type="common">Red gorgonian</name>
    <name type="synonym">Violescent sea-whip</name>
    <dbReference type="NCBI Taxonomy" id="317549"/>
    <lineage>
        <taxon>Eukaryota</taxon>
        <taxon>Metazoa</taxon>
        <taxon>Cnidaria</taxon>
        <taxon>Anthozoa</taxon>
        <taxon>Octocorallia</taxon>
        <taxon>Malacalcyonacea</taxon>
        <taxon>Plexauridae</taxon>
        <taxon>Paramuricea</taxon>
    </lineage>
</organism>
<evidence type="ECO:0000313" key="3">
    <source>
        <dbReference type="Proteomes" id="UP001152795"/>
    </source>
</evidence>
<dbReference type="PROSITE" id="PS50994">
    <property type="entry name" value="INTEGRASE"/>
    <property type="match status" value="1"/>
</dbReference>
<dbReference type="InterPro" id="IPR036397">
    <property type="entry name" value="RNaseH_sf"/>
</dbReference>
<reference evidence="2" key="1">
    <citation type="submission" date="2020-04" db="EMBL/GenBank/DDBJ databases">
        <authorList>
            <person name="Alioto T."/>
            <person name="Alioto T."/>
            <person name="Gomez Garrido J."/>
        </authorList>
    </citation>
    <scope>NUCLEOTIDE SEQUENCE</scope>
    <source>
        <strain evidence="2">A484AB</strain>
    </source>
</reference>
<dbReference type="InterPro" id="IPR001584">
    <property type="entry name" value="Integrase_cat-core"/>
</dbReference>
<keyword evidence="3" id="KW-1185">Reference proteome</keyword>
<dbReference type="OrthoDB" id="10058156at2759"/>
<sequence length="146" mass="16553">MFLVVVDAYSKWLEVHLMTSTTSTTTIEKLREIFATHGLPATVVSDNGIEEFMKRNGIKHIKVSPYHPASNGQAERAVRIFKEGNEKMKEGNHLHIRTDVPQTTIASGLEDIQLPTREVNPLSWVNPAEPRKNPNLKREQNKEDNP</sequence>
<dbReference type="AlphaFoldDB" id="A0A6S7KIU6"/>
<accession>A0A6S7KIU6</accession>
<dbReference type="InterPro" id="IPR012337">
    <property type="entry name" value="RNaseH-like_sf"/>
</dbReference>
<dbReference type="InterPro" id="IPR050951">
    <property type="entry name" value="Retrovirus_Pol_polyprotein"/>
</dbReference>
<dbReference type="Gene3D" id="3.30.420.10">
    <property type="entry name" value="Ribonuclease H-like superfamily/Ribonuclease H"/>
    <property type="match status" value="1"/>
</dbReference>
<feature type="compositionally biased region" description="Basic and acidic residues" evidence="1">
    <location>
        <begin position="129"/>
        <end position="146"/>
    </location>
</feature>
<dbReference type="Proteomes" id="UP001152795">
    <property type="component" value="Unassembled WGS sequence"/>
</dbReference>
<comment type="caution">
    <text evidence="2">The sequence shown here is derived from an EMBL/GenBank/DDBJ whole genome shotgun (WGS) entry which is preliminary data.</text>
</comment>
<feature type="non-terminal residue" evidence="2">
    <location>
        <position position="146"/>
    </location>
</feature>
<dbReference type="GO" id="GO:0015074">
    <property type="term" value="P:DNA integration"/>
    <property type="evidence" value="ECO:0007669"/>
    <property type="project" value="InterPro"/>
</dbReference>
<dbReference type="PANTHER" id="PTHR37984:SF5">
    <property type="entry name" value="PROTEIN NYNRIN-LIKE"/>
    <property type="match status" value="1"/>
</dbReference>
<name>A0A6S7KIU6_PARCT</name>
<protein>
    <submittedName>
        <fullName evidence="2">Integrase core domain</fullName>
    </submittedName>
</protein>
<proteinExistence type="predicted"/>
<dbReference type="GO" id="GO:0003676">
    <property type="term" value="F:nucleic acid binding"/>
    <property type="evidence" value="ECO:0007669"/>
    <property type="project" value="InterPro"/>
</dbReference>
<dbReference type="EMBL" id="CACRXK020039345">
    <property type="protein sequence ID" value="CAB4045415.1"/>
    <property type="molecule type" value="Genomic_DNA"/>
</dbReference>
<evidence type="ECO:0000256" key="1">
    <source>
        <dbReference type="SAM" id="MobiDB-lite"/>
    </source>
</evidence>
<feature type="region of interest" description="Disordered" evidence="1">
    <location>
        <begin position="120"/>
        <end position="146"/>
    </location>
</feature>
<evidence type="ECO:0000313" key="2">
    <source>
        <dbReference type="EMBL" id="CAB4045415.1"/>
    </source>
</evidence>